<organism evidence="2 3">
    <name type="scientific">Brassica napus</name>
    <name type="common">Rape</name>
    <dbReference type="NCBI Taxonomy" id="3708"/>
    <lineage>
        <taxon>Eukaryota</taxon>
        <taxon>Viridiplantae</taxon>
        <taxon>Streptophyta</taxon>
        <taxon>Embryophyta</taxon>
        <taxon>Tracheophyta</taxon>
        <taxon>Spermatophyta</taxon>
        <taxon>Magnoliopsida</taxon>
        <taxon>eudicotyledons</taxon>
        <taxon>Gunneridae</taxon>
        <taxon>Pentapetalae</taxon>
        <taxon>rosids</taxon>
        <taxon>malvids</taxon>
        <taxon>Brassicales</taxon>
        <taxon>Brassicaceae</taxon>
        <taxon>Brassiceae</taxon>
        <taxon>Brassica</taxon>
    </lineage>
</organism>
<evidence type="ECO:0000313" key="2">
    <source>
        <dbReference type="EMBL" id="KAH0883592.1"/>
    </source>
</evidence>
<sequence>MADTMFSSPILRLNPPPSRSAPMPSVICVFSAEMLVNLVTFHDKHICCTSFVRGGCVCTCSRFESNCLCWCDETLELREAGPTMDVVAAQTKAITGMAVMMTVSDGDMTKLTNIPASEAGPPLAEHGENPKDSQLPQFTHFRSKFSTTILVLNIRHSLSHTSWKRVNVFPSLTLL</sequence>
<gene>
    <name evidence="2" type="ORF">HID58_059688</name>
</gene>
<dbReference type="EMBL" id="JAGKQM010000014">
    <property type="protein sequence ID" value="KAH0883592.1"/>
    <property type="molecule type" value="Genomic_DNA"/>
</dbReference>
<evidence type="ECO:0000313" key="3">
    <source>
        <dbReference type="Proteomes" id="UP000824890"/>
    </source>
</evidence>
<dbReference type="Proteomes" id="UP000824890">
    <property type="component" value="Unassembled WGS sequence"/>
</dbReference>
<proteinExistence type="predicted"/>
<evidence type="ECO:0000256" key="1">
    <source>
        <dbReference type="SAM" id="MobiDB-lite"/>
    </source>
</evidence>
<keyword evidence="3" id="KW-1185">Reference proteome</keyword>
<name>A0ABQ7ZTL4_BRANA</name>
<accession>A0ABQ7ZTL4</accession>
<reference evidence="2 3" key="1">
    <citation type="submission" date="2021-05" db="EMBL/GenBank/DDBJ databases">
        <title>Genome Assembly of Synthetic Allotetraploid Brassica napus Reveals Homoeologous Exchanges between Subgenomes.</title>
        <authorList>
            <person name="Davis J.T."/>
        </authorList>
    </citation>
    <scope>NUCLEOTIDE SEQUENCE [LARGE SCALE GENOMIC DNA]</scope>
    <source>
        <strain evidence="3">cv. Da-Ae</strain>
        <tissue evidence="2">Seedling</tissue>
    </source>
</reference>
<feature type="region of interest" description="Disordered" evidence="1">
    <location>
        <begin position="115"/>
        <end position="134"/>
    </location>
</feature>
<protein>
    <submittedName>
        <fullName evidence="2">Uncharacterized protein</fullName>
    </submittedName>
</protein>
<comment type="caution">
    <text evidence="2">The sequence shown here is derived from an EMBL/GenBank/DDBJ whole genome shotgun (WGS) entry which is preliminary data.</text>
</comment>
<dbReference type="InterPro" id="IPR020901">
    <property type="entry name" value="Prtase_inh_Kunz-CS"/>
</dbReference>
<dbReference type="PROSITE" id="PS00280">
    <property type="entry name" value="BPTI_KUNITZ_1"/>
    <property type="match status" value="1"/>
</dbReference>